<dbReference type="InterPro" id="IPR000160">
    <property type="entry name" value="GGDEF_dom"/>
</dbReference>
<proteinExistence type="predicted"/>
<accession>A0A2V4LCX1</accession>
<dbReference type="PROSITE" id="PS50887">
    <property type="entry name" value="GGDEF"/>
    <property type="match status" value="1"/>
</dbReference>
<feature type="transmembrane region" description="Helical" evidence="5">
    <location>
        <begin position="119"/>
        <end position="140"/>
    </location>
</feature>
<dbReference type="PANTHER" id="PTHR45138">
    <property type="entry name" value="REGULATORY COMPONENTS OF SENSORY TRANSDUCTION SYSTEM"/>
    <property type="match status" value="1"/>
</dbReference>
<reference evidence="7 8" key="1">
    <citation type="submission" date="2018-06" db="EMBL/GenBank/DDBJ databases">
        <title>Pseudomonas diversity within urban Lake Michigan freshwaters.</title>
        <authorList>
            <person name="Batrich M."/>
            <person name="Hatzopoulos T."/>
            <person name="Putonti C."/>
        </authorList>
    </citation>
    <scope>NUCLEOTIDE SEQUENCE [LARGE SCALE GENOMIC DNA]</scope>
    <source>
        <strain evidence="7 8">MB-090714</strain>
    </source>
</reference>
<dbReference type="EC" id="2.7.7.65" evidence="3"/>
<dbReference type="Pfam" id="PF00990">
    <property type="entry name" value="GGDEF"/>
    <property type="match status" value="1"/>
</dbReference>
<dbReference type="EMBL" id="QJRX01000002">
    <property type="protein sequence ID" value="PYC28484.1"/>
    <property type="molecule type" value="Genomic_DNA"/>
</dbReference>
<dbReference type="SMART" id="SM00267">
    <property type="entry name" value="GGDEF"/>
    <property type="match status" value="1"/>
</dbReference>
<feature type="domain" description="GGDEF" evidence="6">
    <location>
        <begin position="248"/>
        <end position="375"/>
    </location>
</feature>
<feature type="transmembrane region" description="Helical" evidence="5">
    <location>
        <begin position="36"/>
        <end position="57"/>
    </location>
</feature>
<dbReference type="InterPro" id="IPR029787">
    <property type="entry name" value="Nucleotide_cyclase"/>
</dbReference>
<organism evidence="7 8">
    <name type="scientific">Aquipseudomonas alcaligenes</name>
    <name type="common">Pseudomonas alcaligenes</name>
    <dbReference type="NCBI Taxonomy" id="43263"/>
    <lineage>
        <taxon>Bacteria</taxon>
        <taxon>Pseudomonadati</taxon>
        <taxon>Pseudomonadota</taxon>
        <taxon>Gammaproteobacteria</taxon>
        <taxon>Pseudomonadales</taxon>
        <taxon>Pseudomonadaceae</taxon>
        <taxon>Aquipseudomonas</taxon>
    </lineage>
</organism>
<evidence type="ECO:0000256" key="1">
    <source>
        <dbReference type="ARBA" id="ARBA00001946"/>
    </source>
</evidence>
<dbReference type="CDD" id="cd01949">
    <property type="entry name" value="GGDEF"/>
    <property type="match status" value="1"/>
</dbReference>
<keyword evidence="5" id="KW-0812">Transmembrane</keyword>
<dbReference type="GO" id="GO:0043709">
    <property type="term" value="P:cell adhesion involved in single-species biofilm formation"/>
    <property type="evidence" value="ECO:0007669"/>
    <property type="project" value="TreeGrafter"/>
</dbReference>
<feature type="transmembrane region" description="Helical" evidence="5">
    <location>
        <begin position="147"/>
        <end position="165"/>
    </location>
</feature>
<evidence type="ECO:0000259" key="6">
    <source>
        <dbReference type="PROSITE" id="PS50887"/>
    </source>
</evidence>
<evidence type="ECO:0000256" key="2">
    <source>
        <dbReference type="ARBA" id="ARBA00004533"/>
    </source>
</evidence>
<comment type="cofactor">
    <cofactor evidence="1">
        <name>Mg(2+)</name>
        <dbReference type="ChEBI" id="CHEBI:18420"/>
    </cofactor>
</comment>
<dbReference type="OrthoDB" id="9812260at2"/>
<dbReference type="PANTHER" id="PTHR45138:SF9">
    <property type="entry name" value="DIGUANYLATE CYCLASE DGCM-RELATED"/>
    <property type="match status" value="1"/>
</dbReference>
<evidence type="ECO:0000256" key="5">
    <source>
        <dbReference type="SAM" id="Phobius"/>
    </source>
</evidence>
<dbReference type="GO" id="GO:0005886">
    <property type="term" value="C:plasma membrane"/>
    <property type="evidence" value="ECO:0007669"/>
    <property type="project" value="UniProtKB-SubCell"/>
</dbReference>
<dbReference type="FunFam" id="3.30.70.270:FF:000001">
    <property type="entry name" value="Diguanylate cyclase domain protein"/>
    <property type="match status" value="1"/>
</dbReference>
<keyword evidence="5" id="KW-1133">Transmembrane helix</keyword>
<feature type="transmembrane region" description="Helical" evidence="5">
    <location>
        <begin position="63"/>
        <end position="82"/>
    </location>
</feature>
<dbReference type="InterPro" id="IPR050469">
    <property type="entry name" value="Diguanylate_Cyclase"/>
</dbReference>
<feature type="transmembrane region" description="Helical" evidence="5">
    <location>
        <begin position="94"/>
        <end position="113"/>
    </location>
</feature>
<feature type="transmembrane region" description="Helical" evidence="5">
    <location>
        <begin position="185"/>
        <end position="206"/>
    </location>
</feature>
<dbReference type="RefSeq" id="WP_110681170.1">
    <property type="nucleotide sequence ID" value="NZ_QJRX01000002.1"/>
</dbReference>
<dbReference type="GO" id="GO:1902201">
    <property type="term" value="P:negative regulation of bacterial-type flagellum-dependent cell motility"/>
    <property type="evidence" value="ECO:0007669"/>
    <property type="project" value="TreeGrafter"/>
</dbReference>
<dbReference type="AlphaFoldDB" id="A0A2V4LCX1"/>
<comment type="caution">
    <text evidence="7">The sequence shown here is derived from an EMBL/GenBank/DDBJ whole genome shotgun (WGS) entry which is preliminary data.</text>
</comment>
<evidence type="ECO:0000256" key="3">
    <source>
        <dbReference type="ARBA" id="ARBA00012528"/>
    </source>
</evidence>
<dbReference type="GO" id="GO:0052621">
    <property type="term" value="F:diguanylate cyclase activity"/>
    <property type="evidence" value="ECO:0007669"/>
    <property type="project" value="UniProtKB-EC"/>
</dbReference>
<evidence type="ECO:0000256" key="4">
    <source>
        <dbReference type="ARBA" id="ARBA00034247"/>
    </source>
</evidence>
<dbReference type="NCBIfam" id="TIGR00254">
    <property type="entry name" value="GGDEF"/>
    <property type="match status" value="1"/>
</dbReference>
<sequence>MSQLHIPSLLLANVSVVFFCAALMLYSWWRGRHERTLLWASVMLFLEGAGLILNALRGLGFDWVPIVVGNVVLLLCIGMTWAAMRTFCGREPRWWLVTLGAWGWLLLCLWPAFYGDIRWRVTAFTLLLVAYMLAAMHELWRARGQQVSILAAQLLMGGHVLFHILRMLFGTWGNNGSAPYSPMFVALLIESVLYAVGMAFLVLSMVKERAEQQYRVAAYSDPLTGIGNRRAFLSAGEHLLRLCAEQRQPVALLLCDLDHFKAINDRLGHAEGDRVLQAFSAGVVDRLRKTDVFGRIGGEEFACLVAGSQAEALALAERIRREFAEASGSCAQSVSIGVASSTVGGYDLPRLLSLADQALYAAKRSGRNQVLAFGADGEPLAAYSR</sequence>
<gene>
    <name evidence="7" type="ORF">DMO17_04715</name>
</gene>
<name>A0A2V4LCX1_AQUAC</name>
<dbReference type="SUPFAM" id="SSF55073">
    <property type="entry name" value="Nucleotide cyclase"/>
    <property type="match status" value="1"/>
</dbReference>
<evidence type="ECO:0000313" key="8">
    <source>
        <dbReference type="Proteomes" id="UP000248146"/>
    </source>
</evidence>
<comment type="catalytic activity">
    <reaction evidence="4">
        <text>2 GTP = 3',3'-c-di-GMP + 2 diphosphate</text>
        <dbReference type="Rhea" id="RHEA:24898"/>
        <dbReference type="ChEBI" id="CHEBI:33019"/>
        <dbReference type="ChEBI" id="CHEBI:37565"/>
        <dbReference type="ChEBI" id="CHEBI:58805"/>
        <dbReference type="EC" id="2.7.7.65"/>
    </reaction>
</comment>
<protein>
    <recommendedName>
        <fullName evidence="3">diguanylate cyclase</fullName>
        <ecNumber evidence="3">2.7.7.65</ecNumber>
    </recommendedName>
</protein>
<dbReference type="Proteomes" id="UP000248146">
    <property type="component" value="Unassembled WGS sequence"/>
</dbReference>
<feature type="transmembrane region" description="Helical" evidence="5">
    <location>
        <begin position="6"/>
        <end position="29"/>
    </location>
</feature>
<dbReference type="Gene3D" id="3.30.70.270">
    <property type="match status" value="1"/>
</dbReference>
<dbReference type="InterPro" id="IPR043128">
    <property type="entry name" value="Rev_trsase/Diguanyl_cyclase"/>
</dbReference>
<keyword evidence="5" id="KW-0472">Membrane</keyword>
<evidence type="ECO:0000313" key="7">
    <source>
        <dbReference type="EMBL" id="PYC28484.1"/>
    </source>
</evidence>
<comment type="subcellular location">
    <subcellularLocation>
        <location evidence="2">Cell inner membrane</location>
    </subcellularLocation>
</comment>